<gene>
    <name evidence="3" type="ORF">PCASD_04507</name>
    <name evidence="2" type="ORF">PCASD_15114</name>
</gene>
<accession>A0A2N5V356</accession>
<dbReference type="EMBL" id="PGCI01000058">
    <property type="protein sequence ID" value="PLW44425.1"/>
    <property type="molecule type" value="Genomic_DNA"/>
</dbReference>
<evidence type="ECO:0000256" key="1">
    <source>
        <dbReference type="SAM" id="MobiDB-lite"/>
    </source>
</evidence>
<evidence type="ECO:0000313" key="4">
    <source>
        <dbReference type="Proteomes" id="UP000235392"/>
    </source>
</evidence>
<organism evidence="3 4">
    <name type="scientific">Puccinia coronata f. sp. avenae</name>
    <dbReference type="NCBI Taxonomy" id="200324"/>
    <lineage>
        <taxon>Eukaryota</taxon>
        <taxon>Fungi</taxon>
        <taxon>Dikarya</taxon>
        <taxon>Basidiomycota</taxon>
        <taxon>Pucciniomycotina</taxon>
        <taxon>Pucciniomycetes</taxon>
        <taxon>Pucciniales</taxon>
        <taxon>Pucciniaceae</taxon>
        <taxon>Puccinia</taxon>
    </lineage>
</organism>
<evidence type="ECO:0000313" key="3">
    <source>
        <dbReference type="EMBL" id="PLW44425.1"/>
    </source>
</evidence>
<reference evidence="3 4" key="1">
    <citation type="submission" date="2017-11" db="EMBL/GenBank/DDBJ databases">
        <title>De novo assembly and phasing of dikaryotic genomes from two isolates of Puccinia coronata f. sp. avenae, the causal agent of oat crown rust.</title>
        <authorList>
            <person name="Miller M.E."/>
            <person name="Zhang Y."/>
            <person name="Omidvar V."/>
            <person name="Sperschneider J."/>
            <person name="Schwessinger B."/>
            <person name="Raley C."/>
            <person name="Palmer J.M."/>
            <person name="Garnica D."/>
            <person name="Upadhyaya N."/>
            <person name="Rathjen J."/>
            <person name="Taylor J.M."/>
            <person name="Park R.F."/>
            <person name="Dodds P.N."/>
            <person name="Hirsch C.D."/>
            <person name="Kianian S.F."/>
            <person name="Figueroa M."/>
        </authorList>
    </citation>
    <scope>NUCLEOTIDE SEQUENCE [LARGE SCALE GENOMIC DNA]</scope>
    <source>
        <strain evidence="3">12SD80</strain>
    </source>
</reference>
<comment type="caution">
    <text evidence="3">The sequence shown here is derived from an EMBL/GenBank/DDBJ whole genome shotgun (WGS) entry which is preliminary data.</text>
</comment>
<protein>
    <submittedName>
        <fullName evidence="3">Uncharacterized protein</fullName>
    </submittedName>
</protein>
<dbReference type="EMBL" id="PGCI01000675">
    <property type="protein sequence ID" value="PLW22126.1"/>
    <property type="molecule type" value="Genomic_DNA"/>
</dbReference>
<feature type="region of interest" description="Disordered" evidence="1">
    <location>
        <begin position="103"/>
        <end position="141"/>
    </location>
</feature>
<dbReference type="AlphaFoldDB" id="A0A2N5V356"/>
<feature type="compositionally biased region" description="Polar residues" evidence="1">
    <location>
        <begin position="118"/>
        <end position="129"/>
    </location>
</feature>
<evidence type="ECO:0000313" key="2">
    <source>
        <dbReference type="EMBL" id="PLW22126.1"/>
    </source>
</evidence>
<dbReference type="Proteomes" id="UP000235392">
    <property type="component" value="Unassembled WGS sequence"/>
</dbReference>
<proteinExistence type="predicted"/>
<feature type="region of interest" description="Disordered" evidence="1">
    <location>
        <begin position="51"/>
        <end position="88"/>
    </location>
</feature>
<sequence length="258" mass="27422">MTQTNRPPKKPKLTQVPPLPQALVSLCGDISMETQRGFNVARPETVLAAAARRRSAKPRFGIQGAGIKPGDGRPRAGAKARPSGKMPLKSKLPYADLIVHRQLGTAGRPHETDEKTGGQVSEMGQSSPASGKKSRSHNNTESMKKMFSSIESSLVPPATGPVARAKRTAIEPDHQPSLKQPHPHLTKSTVPIPTLTRLNDAPRTLRLCAVLLLAFCLSVIAPHIGKCQRGAISAGTTVGDQCQNCGRSECRGCGGIID</sequence>
<name>A0A2N5V356_9BASI</name>